<dbReference type="OrthoDB" id="20178at10239"/>
<keyword evidence="2" id="KW-1185">Reference proteome</keyword>
<name>L7TK82_9CAUD</name>
<dbReference type="Proteomes" id="UP000011137">
    <property type="component" value="Segment"/>
</dbReference>
<accession>L7TK82</accession>
<dbReference type="GeneID" id="14477261"/>
<evidence type="ECO:0000313" key="1">
    <source>
        <dbReference type="EMBL" id="AGC34390.1"/>
    </source>
</evidence>
<dbReference type="KEGG" id="vg:14477261"/>
<dbReference type="EMBL" id="KC117377">
    <property type="protein sequence ID" value="AGC34390.1"/>
    <property type="molecule type" value="Genomic_DNA"/>
</dbReference>
<dbReference type="RefSeq" id="YP_007378926.1">
    <property type="nucleotide sequence ID" value="NC_020158.1"/>
</dbReference>
<proteinExistence type="predicted"/>
<sequence>MNRNEDEGVIITVHKTEAQHGVVHAEPCDCHEHIQVGAEQKRVLAVIDQFLGDLASQHNAVVVGCSDCGWEGFLGPGDKAANKGNKAVVDEGSCPECEGDLIDLTRDECEHENPALEPFYDEEEILPDDS</sequence>
<protein>
    <submittedName>
        <fullName evidence="1">Uncharacterized protein</fullName>
    </submittedName>
</protein>
<organism evidence="1 2">
    <name type="scientific">Haloarcula vallismortis tailed virus 1</name>
    <dbReference type="NCBI Taxonomy" id="1262528"/>
    <lineage>
        <taxon>Viruses</taxon>
        <taxon>Duplodnaviria</taxon>
        <taxon>Heunggongvirae</taxon>
        <taxon>Uroviricota</taxon>
        <taxon>Caudoviricetes</taxon>
        <taxon>Thumleimavirales</taxon>
        <taxon>Druskaviridae</taxon>
        <taxon>Tredecimvirus</taxon>
        <taxon>Tredecimvirus thailandense</taxon>
        <taxon>Tredecimvirus HVTV1</taxon>
    </lineage>
</organism>
<evidence type="ECO:0000313" key="2">
    <source>
        <dbReference type="Proteomes" id="UP000011137"/>
    </source>
</evidence>
<gene>
    <name evidence="1" type="primary">20</name>
    <name evidence="1" type="ORF">HVTV1_20</name>
</gene>
<reference evidence="1 2" key="1">
    <citation type="journal article" date="2013" name="J. Virol.">
        <title>Insights into head-tailed viruses infecting extremely halophilic archaea.</title>
        <authorList>
            <person name="Pietila M.K."/>
            <person name="Laurinmaki P."/>
            <person name="Russell D.A."/>
            <person name="Ko C.C."/>
            <person name="Jacobs-Sera D."/>
            <person name="Butcher S.J."/>
            <person name="Bamford D.H."/>
            <person name="Hendrix R.W."/>
        </authorList>
    </citation>
    <scope>NUCLEOTIDE SEQUENCE [LARGE SCALE GENOMIC DNA]</scope>
</reference>